<dbReference type="CDD" id="cd07398">
    <property type="entry name" value="MPP_YbbF-LpxH"/>
    <property type="match status" value="1"/>
</dbReference>
<keyword evidence="1" id="KW-1003">Cell membrane</keyword>
<name>A0ABZ0S738_9GAMM</name>
<evidence type="ECO:0000256" key="1">
    <source>
        <dbReference type="ARBA" id="ARBA00022475"/>
    </source>
</evidence>
<dbReference type="InterPro" id="IPR043461">
    <property type="entry name" value="LpxH-like"/>
</dbReference>
<feature type="domain" description="Calcineurin-like phosphoesterase" evidence="6">
    <location>
        <begin position="13"/>
        <end position="212"/>
    </location>
</feature>
<protein>
    <submittedName>
        <fullName evidence="7">UDP-2,3-diacylglucosamine hydrolase</fullName>
        <ecNumber evidence="7">3.6.1.54</ecNumber>
    </submittedName>
</protein>
<keyword evidence="2" id="KW-0997">Cell inner membrane</keyword>
<evidence type="ECO:0000313" key="7">
    <source>
        <dbReference type="EMBL" id="WPL15971.1"/>
    </source>
</evidence>
<keyword evidence="5" id="KW-0464">Manganese</keyword>
<dbReference type="RefSeq" id="WP_328986519.1">
    <property type="nucleotide sequence ID" value="NZ_CP121472.1"/>
</dbReference>
<evidence type="ECO:0000259" key="6">
    <source>
        <dbReference type="Pfam" id="PF00149"/>
    </source>
</evidence>
<dbReference type="Proteomes" id="UP001432180">
    <property type="component" value="Chromosome"/>
</dbReference>
<evidence type="ECO:0000256" key="4">
    <source>
        <dbReference type="ARBA" id="ARBA00023136"/>
    </source>
</evidence>
<accession>A0ABZ0S738</accession>
<keyword evidence="3" id="KW-0479">Metal-binding</keyword>
<dbReference type="InterPro" id="IPR029052">
    <property type="entry name" value="Metallo-depent_PP-like"/>
</dbReference>
<evidence type="ECO:0000313" key="8">
    <source>
        <dbReference type="Proteomes" id="UP001432180"/>
    </source>
</evidence>
<dbReference type="Gene3D" id="3.60.21.10">
    <property type="match status" value="1"/>
</dbReference>
<dbReference type="SUPFAM" id="SSF56300">
    <property type="entry name" value="Metallo-dependent phosphatases"/>
    <property type="match status" value="1"/>
</dbReference>
<dbReference type="GO" id="GO:0016787">
    <property type="term" value="F:hydrolase activity"/>
    <property type="evidence" value="ECO:0007669"/>
    <property type="project" value="UniProtKB-KW"/>
</dbReference>
<dbReference type="EC" id="3.6.1.54" evidence="7"/>
<keyword evidence="7" id="KW-0378">Hydrolase</keyword>
<dbReference type="InterPro" id="IPR004843">
    <property type="entry name" value="Calcineurin-like_PHP"/>
</dbReference>
<evidence type="ECO:0000256" key="2">
    <source>
        <dbReference type="ARBA" id="ARBA00022519"/>
    </source>
</evidence>
<keyword evidence="4" id="KW-0472">Membrane</keyword>
<dbReference type="PANTHER" id="PTHR34990">
    <property type="entry name" value="UDP-2,3-DIACYLGLUCOSAMINE HYDROLASE-RELATED"/>
    <property type="match status" value="1"/>
</dbReference>
<proteinExistence type="predicted"/>
<keyword evidence="8" id="KW-1185">Reference proteome</keyword>
<sequence>MSQVEALRPLKYRTIWISDVHLGFRGCQADFLLDFLRATACRQLYLVGDIIDMWALRKGLYWPDTHNAVVQAVLEKARTGTQVTYLPGNHDELLRGHLGAEFAGVAIRDELVHTTVDGRRLLVLHGDKFDQVVQSGRWLAMLGATLYDTLLAISQPVHRIRRRLGLRYWSLAAFLKQKVKNAVNYIGNFEQAVAAEAQRHQVDGMVCGHIHHAEIREIEGINYCNCGDWVESCTALVEHHDGRMELLRWTEIREVLGSDASIGRSPLAKAA</sequence>
<reference evidence="7 8" key="1">
    <citation type="journal article" date="2023" name="Microorganisms">
        <title>Thiorhodovibrio frisius and Trv. litoralis spp. nov., Two Novel Members from a Clade of Fastidious Purple Sulfur Bacteria That Exhibit Unique Red-Shifted Light-Harvesting Capabilities.</title>
        <authorList>
            <person name="Methner A."/>
            <person name="Kuzyk S.B."/>
            <person name="Petersen J."/>
            <person name="Bauer S."/>
            <person name="Brinkmann H."/>
            <person name="Sichau K."/>
            <person name="Wanner G."/>
            <person name="Wolf J."/>
            <person name="Neumann-Schaal M."/>
            <person name="Henke P."/>
            <person name="Tank M."/>
            <person name="Sproer C."/>
            <person name="Bunk B."/>
            <person name="Overmann J."/>
        </authorList>
    </citation>
    <scope>NUCLEOTIDE SEQUENCE [LARGE SCALE GENOMIC DNA]</scope>
    <source>
        <strain evidence="7 8">DSM 6702</strain>
    </source>
</reference>
<dbReference type="EMBL" id="CP121472">
    <property type="protein sequence ID" value="WPL15971.1"/>
    <property type="molecule type" value="Genomic_DNA"/>
</dbReference>
<gene>
    <name evidence="7" type="primary">lpxH_1</name>
    <name evidence="7" type="ORF">Thiowin_00901</name>
</gene>
<organism evidence="7 8">
    <name type="scientific">Thiorhodovibrio winogradskyi</name>
    <dbReference type="NCBI Taxonomy" id="77007"/>
    <lineage>
        <taxon>Bacteria</taxon>
        <taxon>Pseudomonadati</taxon>
        <taxon>Pseudomonadota</taxon>
        <taxon>Gammaproteobacteria</taxon>
        <taxon>Chromatiales</taxon>
        <taxon>Chromatiaceae</taxon>
        <taxon>Thiorhodovibrio</taxon>
    </lineage>
</organism>
<dbReference type="Pfam" id="PF00149">
    <property type="entry name" value="Metallophos"/>
    <property type="match status" value="1"/>
</dbReference>
<evidence type="ECO:0000256" key="5">
    <source>
        <dbReference type="ARBA" id="ARBA00023211"/>
    </source>
</evidence>
<evidence type="ECO:0000256" key="3">
    <source>
        <dbReference type="ARBA" id="ARBA00022723"/>
    </source>
</evidence>
<dbReference type="PANTHER" id="PTHR34990:SF2">
    <property type="entry name" value="BLL8164 PROTEIN"/>
    <property type="match status" value="1"/>
</dbReference>